<dbReference type="InParanoid" id="A2E276"/>
<dbReference type="SMR" id="A2E276"/>
<evidence type="ECO:0000313" key="1">
    <source>
        <dbReference type="EMBL" id="EAY13290.1"/>
    </source>
</evidence>
<dbReference type="Proteomes" id="UP000001542">
    <property type="component" value="Unassembled WGS sequence"/>
</dbReference>
<dbReference type="RefSeq" id="XP_001325513.1">
    <property type="nucleotide sequence ID" value="XM_001325478.1"/>
</dbReference>
<gene>
    <name evidence="1" type="ORF">TVAG_464240</name>
</gene>
<evidence type="ECO:0000313" key="2">
    <source>
        <dbReference type="Proteomes" id="UP000001542"/>
    </source>
</evidence>
<name>A2E276_TRIV3</name>
<dbReference type="AlphaFoldDB" id="A2E276"/>
<dbReference type="KEGG" id="tva:75683932"/>
<reference evidence="1" key="2">
    <citation type="journal article" date="2007" name="Science">
        <title>Draft genome sequence of the sexually transmitted pathogen Trichomonas vaginalis.</title>
        <authorList>
            <person name="Carlton J.M."/>
            <person name="Hirt R.P."/>
            <person name="Silva J.C."/>
            <person name="Delcher A.L."/>
            <person name="Schatz M."/>
            <person name="Zhao Q."/>
            <person name="Wortman J.R."/>
            <person name="Bidwell S.L."/>
            <person name="Alsmark U.C.M."/>
            <person name="Besteiro S."/>
            <person name="Sicheritz-Ponten T."/>
            <person name="Noel C.J."/>
            <person name="Dacks J.B."/>
            <person name="Foster P.G."/>
            <person name="Simillion C."/>
            <person name="Van de Peer Y."/>
            <person name="Miranda-Saavedra D."/>
            <person name="Barton G.J."/>
            <person name="Westrop G.D."/>
            <person name="Mueller S."/>
            <person name="Dessi D."/>
            <person name="Fiori P.L."/>
            <person name="Ren Q."/>
            <person name="Paulsen I."/>
            <person name="Zhang H."/>
            <person name="Bastida-Corcuera F.D."/>
            <person name="Simoes-Barbosa A."/>
            <person name="Brown M.T."/>
            <person name="Hayes R.D."/>
            <person name="Mukherjee M."/>
            <person name="Okumura C.Y."/>
            <person name="Schneider R."/>
            <person name="Smith A.J."/>
            <person name="Vanacova S."/>
            <person name="Villalvazo M."/>
            <person name="Haas B.J."/>
            <person name="Pertea M."/>
            <person name="Feldblyum T.V."/>
            <person name="Utterback T.R."/>
            <person name="Shu C.L."/>
            <person name="Osoegawa K."/>
            <person name="de Jong P.J."/>
            <person name="Hrdy I."/>
            <person name="Horvathova L."/>
            <person name="Zubacova Z."/>
            <person name="Dolezal P."/>
            <person name="Malik S.B."/>
            <person name="Logsdon J.M. Jr."/>
            <person name="Henze K."/>
            <person name="Gupta A."/>
            <person name="Wang C.C."/>
            <person name="Dunne R.L."/>
            <person name="Upcroft J.A."/>
            <person name="Upcroft P."/>
            <person name="White O."/>
            <person name="Salzberg S.L."/>
            <person name="Tang P."/>
            <person name="Chiu C.-H."/>
            <person name="Lee Y.-S."/>
            <person name="Embley T.M."/>
            <person name="Coombs G.H."/>
            <person name="Mottram J.C."/>
            <person name="Tachezy J."/>
            <person name="Fraser-Liggett C.M."/>
            <person name="Johnson P.J."/>
        </authorList>
    </citation>
    <scope>NUCLEOTIDE SEQUENCE [LARGE SCALE GENOMIC DNA]</scope>
    <source>
        <strain evidence="1">G3</strain>
    </source>
</reference>
<dbReference type="EMBL" id="DS113288">
    <property type="protein sequence ID" value="EAY13290.1"/>
    <property type="molecule type" value="Genomic_DNA"/>
</dbReference>
<proteinExistence type="predicted"/>
<protein>
    <submittedName>
        <fullName evidence="1">Uncharacterized protein</fullName>
    </submittedName>
</protein>
<organism evidence="1 2">
    <name type="scientific">Trichomonas vaginalis (strain ATCC PRA-98 / G3)</name>
    <dbReference type="NCBI Taxonomy" id="412133"/>
    <lineage>
        <taxon>Eukaryota</taxon>
        <taxon>Metamonada</taxon>
        <taxon>Parabasalia</taxon>
        <taxon>Trichomonadida</taxon>
        <taxon>Trichomonadidae</taxon>
        <taxon>Trichomonas</taxon>
    </lineage>
</organism>
<dbReference type="VEuPathDB" id="TrichDB:TVAGG3_1048590"/>
<accession>A2E276</accession>
<dbReference type="VEuPathDB" id="TrichDB:TVAG_464240"/>
<keyword evidence="2" id="KW-1185">Reference proteome</keyword>
<reference evidence="1" key="1">
    <citation type="submission" date="2006-10" db="EMBL/GenBank/DDBJ databases">
        <authorList>
            <person name="Amadeo P."/>
            <person name="Zhao Q."/>
            <person name="Wortman J."/>
            <person name="Fraser-Liggett C."/>
            <person name="Carlton J."/>
        </authorList>
    </citation>
    <scope>NUCLEOTIDE SEQUENCE</scope>
    <source>
        <strain evidence="1">G3</strain>
    </source>
</reference>
<sequence length="79" mass="9652">MSGKRIQDFFQKLHRKLEMDCDDVDLPEDDCKPEKERLNTSQEKNLQNRKQTLANPFLKDFFQQLRTNHKSKRHWFKSD</sequence>